<protein>
    <recommendedName>
        <fullName evidence="3">protein-histidine N-methyltransferase</fullName>
        <ecNumber evidence="3">2.1.1.85</ecNumber>
    </recommendedName>
</protein>
<evidence type="ECO:0000256" key="8">
    <source>
        <dbReference type="ARBA" id="ARBA00023242"/>
    </source>
</evidence>
<dbReference type="Proteomes" id="UP000002035">
    <property type="component" value="Unassembled WGS sequence"/>
</dbReference>
<dbReference type="Gene3D" id="3.40.50.150">
    <property type="entry name" value="Vaccinia Virus protein VP39"/>
    <property type="match status" value="1"/>
</dbReference>
<keyword evidence="6" id="KW-0808">Transferase</keyword>
<feature type="compositionally biased region" description="Acidic residues" evidence="10">
    <location>
        <begin position="12"/>
        <end position="21"/>
    </location>
</feature>
<dbReference type="RefSeq" id="XP_002843908.1">
    <property type="nucleotide sequence ID" value="XM_002843862.1"/>
</dbReference>
<dbReference type="GO" id="GO:0005737">
    <property type="term" value="C:cytoplasm"/>
    <property type="evidence" value="ECO:0007669"/>
    <property type="project" value="UniProtKB-SubCell"/>
</dbReference>
<dbReference type="PANTHER" id="PTHR14614:SF39">
    <property type="entry name" value="HISTIDINE PROTEIN METHYLTRANSFERASE 1 HOMOLOG"/>
    <property type="match status" value="1"/>
</dbReference>
<comment type="similarity">
    <text evidence="9">Belongs to the methyltransferase superfamily. METTL18 family.</text>
</comment>
<evidence type="ECO:0000256" key="5">
    <source>
        <dbReference type="ARBA" id="ARBA00022603"/>
    </source>
</evidence>
<dbReference type="GO" id="GO:0032259">
    <property type="term" value="P:methylation"/>
    <property type="evidence" value="ECO:0007669"/>
    <property type="project" value="UniProtKB-KW"/>
</dbReference>
<dbReference type="PANTHER" id="PTHR14614">
    <property type="entry name" value="HEPATOCELLULAR CARCINOMA-ASSOCIATED ANTIGEN"/>
    <property type="match status" value="1"/>
</dbReference>
<dbReference type="GO" id="GO:0005634">
    <property type="term" value="C:nucleus"/>
    <property type="evidence" value="ECO:0007669"/>
    <property type="project" value="UniProtKB-SubCell"/>
</dbReference>
<dbReference type="eggNOG" id="KOG2920">
    <property type="taxonomic scope" value="Eukaryota"/>
</dbReference>
<keyword evidence="4" id="KW-0963">Cytoplasm</keyword>
<dbReference type="OMA" id="NLLLTWH"/>
<dbReference type="STRING" id="554155.C5FX32"/>
<dbReference type="InterPro" id="IPR019410">
    <property type="entry name" value="Methyltransf_16"/>
</dbReference>
<name>C5FX32_ARTOC</name>
<accession>C5FX32</accession>
<dbReference type="EMBL" id="DS995707">
    <property type="protein sequence ID" value="EEQ34872.1"/>
    <property type="molecule type" value="Genomic_DNA"/>
</dbReference>
<evidence type="ECO:0000256" key="6">
    <source>
        <dbReference type="ARBA" id="ARBA00022679"/>
    </source>
</evidence>
<evidence type="ECO:0000256" key="7">
    <source>
        <dbReference type="ARBA" id="ARBA00022691"/>
    </source>
</evidence>
<dbReference type="HOGENOM" id="CLU_038704_1_0_1"/>
<evidence type="ECO:0000256" key="4">
    <source>
        <dbReference type="ARBA" id="ARBA00022490"/>
    </source>
</evidence>
<keyword evidence="5" id="KW-0489">Methyltransferase</keyword>
<evidence type="ECO:0000313" key="12">
    <source>
        <dbReference type="Proteomes" id="UP000002035"/>
    </source>
</evidence>
<keyword evidence="7" id="KW-0949">S-adenosyl-L-methionine</keyword>
<proteinExistence type="inferred from homology"/>
<evidence type="ECO:0000256" key="1">
    <source>
        <dbReference type="ARBA" id="ARBA00004123"/>
    </source>
</evidence>
<dbReference type="EC" id="2.1.1.85" evidence="3"/>
<reference evidence="12" key="1">
    <citation type="journal article" date="2012" name="MBio">
        <title>Comparative genome analysis of Trichophyton rubrum and related dermatophytes reveals candidate genes involved in infection.</title>
        <authorList>
            <person name="Martinez D.A."/>
            <person name="Oliver B.G."/>
            <person name="Graeser Y."/>
            <person name="Goldberg J.M."/>
            <person name="Li W."/>
            <person name="Martinez-Rossi N.M."/>
            <person name="Monod M."/>
            <person name="Shelest E."/>
            <person name="Barton R.C."/>
            <person name="Birch E."/>
            <person name="Brakhage A.A."/>
            <person name="Chen Z."/>
            <person name="Gurr S.J."/>
            <person name="Heiman D."/>
            <person name="Heitman J."/>
            <person name="Kosti I."/>
            <person name="Rossi A."/>
            <person name="Saif S."/>
            <person name="Samalova M."/>
            <person name="Saunders C.W."/>
            <person name="Shea T."/>
            <person name="Summerbell R.C."/>
            <person name="Xu J."/>
            <person name="Young S."/>
            <person name="Zeng Q."/>
            <person name="Birren B.W."/>
            <person name="Cuomo C.A."/>
            <person name="White T.C."/>
        </authorList>
    </citation>
    <scope>NUCLEOTIDE SEQUENCE [LARGE SCALE GENOMIC DNA]</scope>
    <source>
        <strain evidence="12">ATCC MYA-4605 / CBS 113480</strain>
    </source>
</reference>
<keyword evidence="8" id="KW-0539">Nucleus</keyword>
<gene>
    <name evidence="11" type="ORF">MCYG_07691</name>
</gene>
<evidence type="ECO:0000256" key="2">
    <source>
        <dbReference type="ARBA" id="ARBA00004496"/>
    </source>
</evidence>
<feature type="region of interest" description="Disordered" evidence="10">
    <location>
        <begin position="1"/>
        <end position="39"/>
    </location>
</feature>
<sequence>MGSTFTFGFGGDDVEDIDSVPDTEHGIPTAKGQGDEENKSGLIFNKAEELLLDDMLASLPSQMEFDTQLIRPNDVEPFLIGRRQLTDIRVQLMAEHDMLNESEGLLFGLQKDDIMPAVYEGGFKTWECAMDLAGIVTQGSVKFASPDGEDDINIIELGAGTGVPSLSLFRSFLSQSKSEATKRRKVRFVLADYNAAVLKLATLPNILLTWFITSRRLREGNPTQADPTVDHLMELDQALLEDFRRDLSDRGITLSFISGGWSPEFVDLCLGKLQNVSDGATTGQRPAALERRTVILASETIYSPSSLLSFTETLVSLLRRAVSNGAARHEKDKPPVQALISAKKVYFGVGGGVSEFLKTLGDVLRGSDEFRALTKSVISDAGVGRIILEVLPKEFVDG</sequence>
<evidence type="ECO:0000256" key="3">
    <source>
        <dbReference type="ARBA" id="ARBA00012533"/>
    </source>
</evidence>
<comment type="subcellular location">
    <subcellularLocation>
        <location evidence="2">Cytoplasm</location>
    </subcellularLocation>
    <subcellularLocation>
        <location evidence="1">Nucleus</location>
    </subcellularLocation>
</comment>
<dbReference type="GO" id="GO:0018064">
    <property type="term" value="F:protein-L-histidine N-tele-methyltransferase activity"/>
    <property type="evidence" value="ECO:0007669"/>
    <property type="project" value="UniProtKB-EC"/>
</dbReference>
<dbReference type="OrthoDB" id="1723750at2759"/>
<dbReference type="InterPro" id="IPR029063">
    <property type="entry name" value="SAM-dependent_MTases_sf"/>
</dbReference>
<evidence type="ECO:0000313" key="11">
    <source>
        <dbReference type="EMBL" id="EEQ34872.1"/>
    </source>
</evidence>
<dbReference type="GeneID" id="9228030"/>
<evidence type="ECO:0000256" key="10">
    <source>
        <dbReference type="SAM" id="MobiDB-lite"/>
    </source>
</evidence>
<dbReference type="VEuPathDB" id="FungiDB:MCYG_07691"/>
<dbReference type="AlphaFoldDB" id="C5FX32"/>
<evidence type="ECO:0000256" key="9">
    <source>
        <dbReference type="ARBA" id="ARBA00038126"/>
    </source>
</evidence>
<organism evidence="11 12">
    <name type="scientific">Arthroderma otae (strain ATCC MYA-4605 / CBS 113480)</name>
    <name type="common">Microsporum canis</name>
    <dbReference type="NCBI Taxonomy" id="554155"/>
    <lineage>
        <taxon>Eukaryota</taxon>
        <taxon>Fungi</taxon>
        <taxon>Dikarya</taxon>
        <taxon>Ascomycota</taxon>
        <taxon>Pezizomycotina</taxon>
        <taxon>Eurotiomycetes</taxon>
        <taxon>Eurotiomycetidae</taxon>
        <taxon>Onygenales</taxon>
        <taxon>Arthrodermataceae</taxon>
        <taxon>Microsporum</taxon>
    </lineage>
</organism>
<keyword evidence="12" id="KW-1185">Reference proteome</keyword>